<feature type="domain" description="Ppx/GppA phosphatase N-terminal" evidence="1">
    <location>
        <begin position="22"/>
        <end position="305"/>
    </location>
</feature>
<dbReference type="EMBL" id="JAHESF010000005">
    <property type="protein sequence ID" value="MBT1696582.1"/>
    <property type="molecule type" value="Genomic_DNA"/>
</dbReference>
<dbReference type="InterPro" id="IPR050273">
    <property type="entry name" value="GppA/Ppx_hydrolase"/>
</dbReference>
<sequence>MQNRIAIIDLGTNTFHLLIAEGSGNGYNIILRDRLAVKIGMGGINNGVITESGLQRALLAMQSFKNILDGHGVDVKNTYAFGTSALRNARNGQEIVDKIRSITGIGISIIPGDQEAHYIYLGVRAALGLGHDKNLIIDIGGGSVEFIIADHDQVFWKQSFEIGAQRLLEMFQKHDPIHPAEVSELEAYFHKSLEPLFQALQKFNPSILVGSSGTFDTLSDIFCITHHIEKSPEEVETPLSIEGFYEIHKDLLLKNREQRMLIPGMIEMRVDMIVVACCLVKFLLESHHFARIRVSTYSLKEGVLAYLTDQLKARTSDY</sequence>
<dbReference type="RefSeq" id="WP_254161862.1">
    <property type="nucleotide sequence ID" value="NZ_JAHESF010000005.1"/>
</dbReference>
<protein>
    <submittedName>
        <fullName evidence="2">Exopolyphosphatase</fullName>
    </submittedName>
</protein>
<dbReference type="InterPro" id="IPR003695">
    <property type="entry name" value="Ppx_GppA_N"/>
</dbReference>
<dbReference type="Gene3D" id="3.30.420.40">
    <property type="match status" value="1"/>
</dbReference>
<dbReference type="PANTHER" id="PTHR30005">
    <property type="entry name" value="EXOPOLYPHOSPHATASE"/>
    <property type="match status" value="1"/>
</dbReference>
<dbReference type="PANTHER" id="PTHR30005:SF0">
    <property type="entry name" value="RETROGRADE REGULATION PROTEIN 2"/>
    <property type="match status" value="1"/>
</dbReference>
<dbReference type="GO" id="GO:0016462">
    <property type="term" value="F:pyrophosphatase activity"/>
    <property type="evidence" value="ECO:0007669"/>
    <property type="project" value="TreeGrafter"/>
</dbReference>
<gene>
    <name evidence="2" type="ORF">KK083_06845</name>
</gene>
<evidence type="ECO:0000259" key="1">
    <source>
        <dbReference type="Pfam" id="PF02541"/>
    </source>
</evidence>
<dbReference type="CDD" id="cd24055">
    <property type="entry name" value="ASKHA_NBD_ChPPX-like"/>
    <property type="match status" value="1"/>
</dbReference>
<name>A0AAP2DKC5_9BACT</name>
<dbReference type="InterPro" id="IPR043129">
    <property type="entry name" value="ATPase_NBD"/>
</dbReference>
<evidence type="ECO:0000313" key="3">
    <source>
        <dbReference type="Proteomes" id="UP001319200"/>
    </source>
</evidence>
<proteinExistence type="predicted"/>
<reference evidence="2 3" key="1">
    <citation type="submission" date="2021-05" db="EMBL/GenBank/DDBJ databases">
        <title>A Polyphasic approach of four new species of the genus Ohtaekwangia: Ohtaekwangia histidinii sp. nov., Ohtaekwangia cretensis sp. nov., Ohtaekwangia indiensis sp. nov., Ohtaekwangia reichenbachii sp. nov. from diverse environment.</title>
        <authorList>
            <person name="Octaviana S."/>
        </authorList>
    </citation>
    <scope>NUCLEOTIDE SEQUENCE [LARGE SCALE GENOMIC DNA]</scope>
    <source>
        <strain evidence="2 3">PWU4</strain>
    </source>
</reference>
<keyword evidence="3" id="KW-1185">Reference proteome</keyword>
<evidence type="ECO:0000313" key="2">
    <source>
        <dbReference type="EMBL" id="MBT1696582.1"/>
    </source>
</evidence>
<dbReference type="SUPFAM" id="SSF53067">
    <property type="entry name" value="Actin-like ATPase domain"/>
    <property type="match status" value="2"/>
</dbReference>
<organism evidence="2 3">
    <name type="scientific">Chryseosolibacter histidini</name>
    <dbReference type="NCBI Taxonomy" id="2782349"/>
    <lineage>
        <taxon>Bacteria</taxon>
        <taxon>Pseudomonadati</taxon>
        <taxon>Bacteroidota</taxon>
        <taxon>Cytophagia</taxon>
        <taxon>Cytophagales</taxon>
        <taxon>Chryseotaleaceae</taxon>
        <taxon>Chryseosolibacter</taxon>
    </lineage>
</organism>
<comment type="caution">
    <text evidence="2">The sequence shown here is derived from an EMBL/GenBank/DDBJ whole genome shotgun (WGS) entry which is preliminary data.</text>
</comment>
<dbReference type="Proteomes" id="UP001319200">
    <property type="component" value="Unassembled WGS sequence"/>
</dbReference>
<accession>A0AAP2DKC5</accession>
<dbReference type="Pfam" id="PF02541">
    <property type="entry name" value="Ppx-GppA"/>
    <property type="match status" value="1"/>
</dbReference>
<dbReference type="Gene3D" id="3.30.420.150">
    <property type="entry name" value="Exopolyphosphatase. Domain 2"/>
    <property type="match status" value="1"/>
</dbReference>
<dbReference type="AlphaFoldDB" id="A0AAP2DKC5"/>